<evidence type="ECO:0000256" key="5">
    <source>
        <dbReference type="ARBA" id="ARBA00022824"/>
    </source>
</evidence>
<dbReference type="OMA" id="WPGKLFG"/>
<dbReference type="Pfam" id="PF04506">
    <property type="entry name" value="Rft-1"/>
    <property type="match status" value="1"/>
</dbReference>
<evidence type="ECO:0000256" key="9">
    <source>
        <dbReference type="ARBA" id="ARBA00045912"/>
    </source>
</evidence>
<feature type="transmembrane region" description="Helical" evidence="10">
    <location>
        <begin position="81"/>
        <end position="100"/>
    </location>
</feature>
<dbReference type="GO" id="GO:0006488">
    <property type="term" value="P:dolichol-linked oligosaccharide biosynthetic process"/>
    <property type="evidence" value="ECO:0007669"/>
    <property type="project" value="InterPro"/>
</dbReference>
<feature type="transmembrane region" description="Helical" evidence="10">
    <location>
        <begin position="112"/>
        <end position="133"/>
    </location>
</feature>
<dbReference type="InterPro" id="IPR007594">
    <property type="entry name" value="RFT1"/>
</dbReference>
<evidence type="ECO:0000256" key="8">
    <source>
        <dbReference type="ARBA" id="ARBA00044793"/>
    </source>
</evidence>
<dbReference type="PANTHER" id="PTHR13117:SF5">
    <property type="entry name" value="PROTEIN RFT1 HOMOLOG"/>
    <property type="match status" value="1"/>
</dbReference>
<evidence type="ECO:0000313" key="11">
    <source>
        <dbReference type="EMBL" id="EME42161.1"/>
    </source>
</evidence>
<feature type="transmembrane region" description="Helical" evidence="10">
    <location>
        <begin position="42"/>
        <end position="60"/>
    </location>
</feature>
<feature type="transmembrane region" description="Helical" evidence="10">
    <location>
        <begin position="498"/>
        <end position="517"/>
    </location>
</feature>
<evidence type="ECO:0000256" key="4">
    <source>
        <dbReference type="ARBA" id="ARBA00022692"/>
    </source>
</evidence>
<dbReference type="EMBL" id="KB446541">
    <property type="protein sequence ID" value="EME42161.1"/>
    <property type="molecule type" value="Genomic_DNA"/>
</dbReference>
<dbReference type="AlphaFoldDB" id="N1PLI3"/>
<dbReference type="GO" id="GO:0034203">
    <property type="term" value="P:glycolipid translocation"/>
    <property type="evidence" value="ECO:0007669"/>
    <property type="project" value="TreeGrafter"/>
</dbReference>
<keyword evidence="7 10" id="KW-0472">Membrane</keyword>
<comment type="caution">
    <text evidence="10">Lacks conserved residue(s) required for the propagation of feature annotation.</text>
</comment>
<evidence type="ECO:0000313" key="12">
    <source>
        <dbReference type="Proteomes" id="UP000016933"/>
    </source>
</evidence>
<dbReference type="GO" id="GO:0005789">
    <property type="term" value="C:endoplasmic reticulum membrane"/>
    <property type="evidence" value="ECO:0007669"/>
    <property type="project" value="UniProtKB-SubCell"/>
</dbReference>
<comment type="similarity">
    <text evidence="3 10">Belongs to the RFT1 family.</text>
</comment>
<organism evidence="11 12">
    <name type="scientific">Dothistroma septosporum (strain NZE10 / CBS 128990)</name>
    <name type="common">Red band needle blight fungus</name>
    <name type="synonym">Mycosphaerella pini</name>
    <dbReference type="NCBI Taxonomy" id="675120"/>
    <lineage>
        <taxon>Eukaryota</taxon>
        <taxon>Fungi</taxon>
        <taxon>Dikarya</taxon>
        <taxon>Ascomycota</taxon>
        <taxon>Pezizomycotina</taxon>
        <taxon>Dothideomycetes</taxon>
        <taxon>Dothideomycetidae</taxon>
        <taxon>Mycosphaerellales</taxon>
        <taxon>Mycosphaerellaceae</taxon>
        <taxon>Dothistroma</taxon>
    </lineage>
</organism>
<comment type="pathway">
    <text evidence="2">Protein modification; protein glycosylation.</text>
</comment>
<dbReference type="PANTHER" id="PTHR13117">
    <property type="entry name" value="ENDOPLASMIC RETICULUM MULTISPAN TRANSMEMBRANE PROTEIN-RELATED"/>
    <property type="match status" value="1"/>
</dbReference>
<keyword evidence="10" id="KW-0813">Transport</keyword>
<evidence type="ECO:0000256" key="1">
    <source>
        <dbReference type="ARBA" id="ARBA00004477"/>
    </source>
</evidence>
<evidence type="ECO:0000256" key="6">
    <source>
        <dbReference type="ARBA" id="ARBA00022989"/>
    </source>
</evidence>
<feature type="transmembrane region" description="Helical" evidence="10">
    <location>
        <begin position="398"/>
        <end position="418"/>
    </location>
</feature>
<reference evidence="11 12" key="2">
    <citation type="journal article" date="2012" name="PLoS Pathog.">
        <title>Diverse lifestyles and strategies of plant pathogenesis encoded in the genomes of eighteen Dothideomycetes fungi.</title>
        <authorList>
            <person name="Ohm R.A."/>
            <person name="Feau N."/>
            <person name="Henrissat B."/>
            <person name="Schoch C.L."/>
            <person name="Horwitz B.A."/>
            <person name="Barry K.W."/>
            <person name="Condon B.J."/>
            <person name="Copeland A.C."/>
            <person name="Dhillon B."/>
            <person name="Glaser F."/>
            <person name="Hesse C.N."/>
            <person name="Kosti I."/>
            <person name="LaButti K."/>
            <person name="Lindquist E.A."/>
            <person name="Lucas S."/>
            <person name="Salamov A.A."/>
            <person name="Bradshaw R.E."/>
            <person name="Ciuffetti L."/>
            <person name="Hamelin R.C."/>
            <person name="Kema G.H.J."/>
            <person name="Lawrence C."/>
            <person name="Scott J.A."/>
            <person name="Spatafora J.W."/>
            <person name="Turgeon B.G."/>
            <person name="de Wit P.J.G.M."/>
            <person name="Zhong S."/>
            <person name="Goodwin S.B."/>
            <person name="Grigoriev I.V."/>
        </authorList>
    </citation>
    <scope>NUCLEOTIDE SEQUENCE [LARGE SCALE GENOMIC DNA]</scope>
    <source>
        <strain evidence="12">NZE10 / CBS 128990</strain>
    </source>
</reference>
<evidence type="ECO:0000256" key="7">
    <source>
        <dbReference type="ARBA" id="ARBA00023136"/>
    </source>
</evidence>
<evidence type="ECO:0000256" key="2">
    <source>
        <dbReference type="ARBA" id="ARBA00004922"/>
    </source>
</evidence>
<proteinExistence type="inferred from homology"/>
<keyword evidence="4 10" id="KW-0812">Transmembrane</keyword>
<keyword evidence="5 10" id="KW-0256">Endoplasmic reticulum</keyword>
<keyword evidence="12" id="KW-1185">Reference proteome</keyword>
<evidence type="ECO:0000256" key="10">
    <source>
        <dbReference type="RuleBase" id="RU365067"/>
    </source>
</evidence>
<protein>
    <recommendedName>
        <fullName evidence="8 10">Man(5)GlcNAc(2)-PP-dolichol translocation protein RFT1</fullName>
    </recommendedName>
</protein>
<dbReference type="Proteomes" id="UP000016933">
    <property type="component" value="Unassembled WGS sequence"/>
</dbReference>
<keyword evidence="6 10" id="KW-1133">Transmembrane helix</keyword>
<reference evidence="12" key="1">
    <citation type="journal article" date="2012" name="PLoS Genet.">
        <title>The genomes of the fungal plant pathogens Cladosporium fulvum and Dothistroma septosporum reveal adaptation to different hosts and lifestyles but also signatures of common ancestry.</title>
        <authorList>
            <person name="de Wit P.J.G.M."/>
            <person name="van der Burgt A."/>
            <person name="Oekmen B."/>
            <person name="Stergiopoulos I."/>
            <person name="Abd-Elsalam K.A."/>
            <person name="Aerts A.L."/>
            <person name="Bahkali A.H."/>
            <person name="Beenen H.G."/>
            <person name="Chettri P."/>
            <person name="Cox M.P."/>
            <person name="Datema E."/>
            <person name="de Vries R.P."/>
            <person name="Dhillon B."/>
            <person name="Ganley A.R."/>
            <person name="Griffiths S.A."/>
            <person name="Guo Y."/>
            <person name="Hamelin R.C."/>
            <person name="Henrissat B."/>
            <person name="Kabir M.S."/>
            <person name="Jashni M.K."/>
            <person name="Kema G."/>
            <person name="Klaubauf S."/>
            <person name="Lapidus A."/>
            <person name="Levasseur A."/>
            <person name="Lindquist E."/>
            <person name="Mehrabi R."/>
            <person name="Ohm R.A."/>
            <person name="Owen T.J."/>
            <person name="Salamov A."/>
            <person name="Schwelm A."/>
            <person name="Schijlen E."/>
            <person name="Sun H."/>
            <person name="van den Burg H.A."/>
            <person name="van Ham R.C.H.J."/>
            <person name="Zhang S."/>
            <person name="Goodwin S.B."/>
            <person name="Grigoriev I.V."/>
            <person name="Collemare J."/>
            <person name="Bradshaw R.E."/>
        </authorList>
    </citation>
    <scope>NUCLEOTIDE SEQUENCE [LARGE SCALE GENOMIC DNA]</scope>
    <source>
        <strain evidence="12">NZE10 / CBS 128990</strain>
    </source>
</reference>
<sequence length="526" mass="57088">MATDAVSSSAGGVVYLILSQIISRGATFILNQGILRYLSPSLLGVSVQLELYVITVHHFARECLRVATQRRPEGGNQAAINLSYLAICAGLPITLLIGQYWRRPDVLYFEEALQICGIAAMVELLSEPAFVAVQQNMLYSTRAKAEAYAVAMKTVSTAGVVFYGNSQSTETGALPFAAGELAYCATLTLTYVWKTSSVARHEGFSLLPIAIKERCVEDFVLSLFPKSLLNLSFWLYFQEGIKYFLNNSDVLASIAAVSLEDQGNYAISTNYGGLIARMVFRPIEDSSRNLFARLCSKQELAPTKTTFVKESAHFKQAASVLGDILRVYNIISLIVFAVGPSAAPLLLRLVAGSRWSDSGASEVLGTYCYSIPLLAINGVSEAFVAATATPSDLFQQSFVMGGCFAGFAGSAYFFLQIMGLGAKGLVFANCVNMGLRVVYNLWFVRRYFAQKGQTFDIAEILPRPGAMAATVVMPTILSASLNAGVLVEYGLLGDLIKVGAIGGGFALFILATEYRFFIECYRKFRS</sequence>
<evidence type="ECO:0000256" key="3">
    <source>
        <dbReference type="ARBA" id="ARBA00010288"/>
    </source>
</evidence>
<comment type="function">
    <text evidence="9 10">Intramembrane glycolipid transporter that operates in the biosynthetic pathway of dolichol-linked oligosaccharides, the glycan precursors employed in protein asparagine (N)-glycosylation. The sequential addition of sugars to dolichol pyrophosphate produces dolichol-linked oligosaccharides containing fourteen sugars, including two GlcNAcs, nine mannoses and three glucoses. Once assembled, the oligosaccharide is transferred from the lipid to nascent proteins by oligosaccharyltransferases. The assembly of dolichol-linked oligosaccharides begins on the cytosolic side of the endoplasmic reticulum membrane and finishes in its lumen. RFT1 could mediate the translocation of the cytosolically oriented intermediate DolPP-GlcNAc2Man5, produced by ALG11, into the ER lumen where dolichol-linked oligosaccharides assembly continues. However, the intramembrane lipid transporter activity could not be confirmed in vitro.</text>
</comment>
<dbReference type="HOGENOM" id="CLU_023360_3_0_1"/>
<feature type="transmembrane region" description="Helical" evidence="10">
    <location>
        <begin position="327"/>
        <end position="347"/>
    </location>
</feature>
<accession>N1PLI3</accession>
<dbReference type="STRING" id="675120.N1PLI3"/>
<dbReference type="eggNOG" id="KOG2864">
    <property type="taxonomic scope" value="Eukaryota"/>
</dbReference>
<feature type="transmembrane region" description="Helical" evidence="10">
    <location>
        <begin position="424"/>
        <end position="444"/>
    </location>
</feature>
<dbReference type="OrthoDB" id="9979195at2759"/>
<feature type="transmembrane region" description="Helical" evidence="10">
    <location>
        <begin position="367"/>
        <end position="386"/>
    </location>
</feature>
<gene>
    <name evidence="11" type="ORF">DOTSEDRAFT_175036</name>
</gene>
<feature type="transmembrane region" description="Helical" evidence="10">
    <location>
        <begin position="465"/>
        <end position="486"/>
    </location>
</feature>
<name>N1PLI3_DOTSN</name>
<comment type="subcellular location">
    <subcellularLocation>
        <location evidence="1 10">Endoplasmic reticulum membrane</location>
        <topology evidence="1 10">Multi-pass membrane protein</topology>
    </subcellularLocation>
</comment>